<organism evidence="1">
    <name type="scientific">Tupanvirus deep ocean</name>
    <dbReference type="NCBI Taxonomy" id="2126984"/>
    <lineage>
        <taxon>Viruses</taxon>
        <taxon>Varidnaviria</taxon>
        <taxon>Bamfordvirae</taxon>
        <taxon>Nucleocytoviricota</taxon>
        <taxon>Megaviricetes</taxon>
        <taxon>Imitervirales</taxon>
        <taxon>Mimiviridae</taxon>
        <taxon>Megamimivirinae</taxon>
        <taxon>Tupanvirus</taxon>
        <taxon>Tupanvirus altamarinense</taxon>
    </lineage>
</organism>
<evidence type="ECO:0000313" key="1">
    <source>
        <dbReference type="EMBL" id="QKU33697.1"/>
    </source>
</evidence>
<name>A0A6N1NKK3_9VIRU</name>
<proteinExistence type="predicted"/>
<reference evidence="1" key="2">
    <citation type="journal article" date="2018" name="Nat. Commun.">
        <title>Tailed giant Tupanvirus possesses the most complete translational apparatus of the known virosphere.</title>
        <authorList>
            <person name="Abrahao J."/>
            <person name="Silva L."/>
            <person name="Silva L.S."/>
            <person name="Khalil J.Y.B."/>
            <person name="Rodrigues R."/>
            <person name="Arantes T."/>
            <person name="Assis F."/>
            <person name="Boratto P."/>
            <person name="Andrade M."/>
            <person name="Kroon E.G."/>
            <person name="Ribeiro B."/>
            <person name="Bergier I."/>
            <person name="Seligmann H."/>
            <person name="Ghigo E."/>
            <person name="Colson P."/>
            <person name="Levasseur A."/>
            <person name="Kroemer G."/>
            <person name="Raoult D."/>
            <person name="La Scola B."/>
        </authorList>
    </citation>
    <scope>NUCLEOTIDE SEQUENCE [LARGE SCALE GENOMIC DNA]</scope>
    <source>
        <strain evidence="1">Deep ocean</strain>
    </source>
</reference>
<sequence length="206" mass="23419">MPFIVITRKQFTFVVDDKKLACLLTSNVITTDIDIAVNVVGIFIQKIDDGINNFVKIVIGPNDPNNLNDTSYENQLEQFRKNMKSLDIEYTEGQVLQIFNVHQISGSHCSFRILYVALNCAGIPIRCSYMGEPVPNAIVSTFIEVPKRCILKALDVIREINTEFPDKELCINVHNFHKKCKPNDNSIEVCGCKCVEHVDLQWENKN</sequence>
<dbReference type="KEGG" id="vg:80516996"/>
<dbReference type="GeneID" id="80516996"/>
<reference evidence="1" key="1">
    <citation type="submission" date="2017-06" db="EMBL/GenBank/DDBJ databases">
        <authorList>
            <person name="Assis F.L."/>
            <person name="Abrahao J.S."/>
            <person name="Silva L."/>
            <person name="Khalil J.B."/>
            <person name="Rodrigues R."/>
            <person name="Silva L.S."/>
            <person name="Boratto P."/>
            <person name="Andrade M."/>
            <person name="Kroon E.G."/>
            <person name="Ribeiro B."/>
            <person name="Bergier I."/>
            <person name="Seligmann H."/>
            <person name="Ghigo E."/>
            <person name="Colson P."/>
            <person name="Levasseur A."/>
            <person name="Raoult D."/>
            <person name="Scola B.L."/>
        </authorList>
    </citation>
    <scope>NUCLEOTIDE SEQUENCE</scope>
    <source>
        <strain evidence="1">Deep ocean</strain>
    </source>
</reference>
<accession>A0A6N1NKK3</accession>
<dbReference type="EMBL" id="MF405918">
    <property type="protein sequence ID" value="QKU33697.1"/>
    <property type="molecule type" value="Genomic_DNA"/>
</dbReference>
<protein>
    <submittedName>
        <fullName evidence="1">Putative ORFan</fullName>
    </submittedName>
</protein>
<dbReference type="RefSeq" id="YP_010780305.1">
    <property type="nucleotide sequence ID" value="NC_075038.1"/>
</dbReference>